<proteinExistence type="predicted"/>
<evidence type="ECO:0000313" key="2">
    <source>
        <dbReference type="Proteomes" id="UP000245629"/>
    </source>
</evidence>
<dbReference type="EMBL" id="CP029353">
    <property type="protein sequence ID" value="AWK87621.1"/>
    <property type="molecule type" value="Genomic_DNA"/>
</dbReference>
<protein>
    <submittedName>
        <fullName evidence="1">Transcriptional regulator</fullName>
    </submittedName>
</protein>
<organism evidence="1 2">
    <name type="scientific">Azospirillum thermophilum</name>
    <dbReference type="NCBI Taxonomy" id="2202148"/>
    <lineage>
        <taxon>Bacteria</taxon>
        <taxon>Pseudomonadati</taxon>
        <taxon>Pseudomonadota</taxon>
        <taxon>Alphaproteobacteria</taxon>
        <taxon>Rhodospirillales</taxon>
        <taxon>Azospirillaceae</taxon>
        <taxon>Azospirillum</taxon>
    </lineage>
</organism>
<reference evidence="2" key="1">
    <citation type="submission" date="2018-05" db="EMBL/GenBank/DDBJ databases">
        <title>Azospirillum thermophila sp. nov., a novel isolated from hot spring.</title>
        <authorList>
            <person name="Zhao Z."/>
        </authorList>
    </citation>
    <scope>NUCLEOTIDE SEQUENCE [LARGE SCALE GENOMIC DNA]</scope>
    <source>
        <strain evidence="2">CFH 70021</strain>
    </source>
</reference>
<dbReference type="InterPro" id="IPR025427">
    <property type="entry name" value="DUF4160"/>
</dbReference>
<gene>
    <name evidence="1" type="ORF">DEW08_16605</name>
</gene>
<evidence type="ECO:0000313" key="1">
    <source>
        <dbReference type="EMBL" id="AWK87621.1"/>
    </source>
</evidence>
<keyword evidence="2" id="KW-1185">Reference proteome</keyword>
<dbReference type="Proteomes" id="UP000245629">
    <property type="component" value="Chromosome 2"/>
</dbReference>
<dbReference type="Pfam" id="PF13711">
    <property type="entry name" value="DUF4160"/>
    <property type="match status" value="1"/>
</dbReference>
<dbReference type="OrthoDB" id="122670at2"/>
<name>A0A2S2CSY1_9PROT</name>
<dbReference type="AlphaFoldDB" id="A0A2S2CSY1"/>
<dbReference type="KEGG" id="azz:DEW08_16605"/>
<sequence>MPEICRFFGIIIVMYYNDHAPPHFHARYGSRKAAIDIETLGIIDGELTPRALGLVTERAARHREELRADWDLAPRHEILLPIAPLE</sequence>
<accession>A0A2S2CSY1</accession>